<dbReference type="GO" id="GO:0005886">
    <property type="term" value="C:plasma membrane"/>
    <property type="evidence" value="ECO:0007669"/>
    <property type="project" value="UniProtKB-SubCell"/>
</dbReference>
<evidence type="ECO:0000313" key="11">
    <source>
        <dbReference type="EMBL" id="OWU77971.1"/>
    </source>
</evidence>
<feature type="domain" description="POTRA" evidence="10">
    <location>
        <begin position="76"/>
        <end position="144"/>
    </location>
</feature>
<evidence type="ECO:0000256" key="4">
    <source>
        <dbReference type="ARBA" id="ARBA00022618"/>
    </source>
</evidence>
<dbReference type="Proteomes" id="UP000215377">
    <property type="component" value="Unassembled WGS sequence"/>
</dbReference>
<evidence type="ECO:0000256" key="9">
    <source>
        <dbReference type="HAMAP-Rule" id="MF_00911"/>
    </source>
</evidence>
<gene>
    <name evidence="9" type="primary">ftsQ</name>
    <name evidence="11" type="ORF">ATO3_04905</name>
</gene>
<keyword evidence="3 9" id="KW-0997">Cell inner membrane</keyword>
<dbReference type="InterPro" id="IPR005548">
    <property type="entry name" value="Cell_div_FtsQ/DivIB_C"/>
</dbReference>
<dbReference type="InterPro" id="IPR034746">
    <property type="entry name" value="POTRA"/>
</dbReference>
<dbReference type="GO" id="GO:0090529">
    <property type="term" value="P:cell septum assembly"/>
    <property type="evidence" value="ECO:0007669"/>
    <property type="project" value="InterPro"/>
</dbReference>
<sequence>MQPVRSASHDPAPSRLQFRMQRWLLTPGIRLLLRAGLPALIIFAAVSIFLAGEDRREALRTYIVEARASIEERPEFMVNLMAIDGAGSGVSDEIREILPIDFPVSSFDLDLEVIRDTVEMLDPVKSATVRIRPGGILQVDVTERIPVVVWRNRGGVLLLDATGTRVGRVASRADRADLPLIAGEGADARVAEAMEILAAADEISDRLRGLVRMGERRWDVLLDRDQRILLPEVNPVRALERVIVLSEAKDLLARDVVAVDMRLSARPTLRMSEGAQADWWQARHQTTTNTGQ</sequence>
<accession>A0A225NST2</accession>
<keyword evidence="4 9" id="KW-0132">Cell division</keyword>
<reference evidence="11 12" key="1">
    <citation type="submission" date="2013-04" db="EMBL/GenBank/DDBJ databases">
        <title>Oceanicola sp. 22II1-22F33 Genome Sequencing.</title>
        <authorList>
            <person name="Lai Q."/>
            <person name="Li G."/>
            <person name="Shao Z."/>
        </authorList>
    </citation>
    <scope>NUCLEOTIDE SEQUENCE [LARGE SCALE GENOMIC DNA]</scope>
    <source>
        <strain evidence="11 12">22II1-22F33</strain>
    </source>
</reference>
<evidence type="ECO:0000256" key="3">
    <source>
        <dbReference type="ARBA" id="ARBA00022519"/>
    </source>
</evidence>
<evidence type="ECO:0000313" key="12">
    <source>
        <dbReference type="Proteomes" id="UP000215377"/>
    </source>
</evidence>
<dbReference type="Pfam" id="PF03799">
    <property type="entry name" value="FtsQ_DivIB_C"/>
    <property type="match status" value="1"/>
</dbReference>
<dbReference type="PANTHER" id="PTHR35851">
    <property type="entry name" value="CELL DIVISION PROTEIN FTSQ"/>
    <property type="match status" value="1"/>
</dbReference>
<dbReference type="GO" id="GO:0043093">
    <property type="term" value="P:FtsZ-dependent cytokinesis"/>
    <property type="evidence" value="ECO:0007669"/>
    <property type="project" value="UniProtKB-UniRule"/>
</dbReference>
<evidence type="ECO:0000256" key="8">
    <source>
        <dbReference type="ARBA" id="ARBA00023306"/>
    </source>
</evidence>
<comment type="similarity">
    <text evidence="9">Belongs to the FtsQ/DivIB family. FtsQ subfamily.</text>
</comment>
<keyword evidence="8 9" id="KW-0131">Cell cycle</keyword>
<keyword evidence="6 9" id="KW-1133">Transmembrane helix</keyword>
<dbReference type="EMBL" id="AQQR01000001">
    <property type="protein sequence ID" value="OWU77971.1"/>
    <property type="molecule type" value="Genomic_DNA"/>
</dbReference>
<keyword evidence="7 9" id="KW-0472">Membrane</keyword>
<comment type="caution">
    <text evidence="11">The sequence shown here is derived from an EMBL/GenBank/DDBJ whole genome shotgun (WGS) entry which is preliminary data.</text>
</comment>
<comment type="subcellular location">
    <subcellularLocation>
        <location evidence="9">Cell inner membrane</location>
        <topology evidence="9">Single-pass type II membrane protein</topology>
    </subcellularLocation>
    <subcellularLocation>
        <location evidence="1">Membrane</location>
    </subcellularLocation>
    <text evidence="9">Localizes to the division septum.</text>
</comment>
<evidence type="ECO:0000256" key="7">
    <source>
        <dbReference type="ARBA" id="ARBA00023136"/>
    </source>
</evidence>
<name>A0A225NST2_9RHOB</name>
<keyword evidence="12" id="KW-1185">Reference proteome</keyword>
<organism evidence="11 12">
    <name type="scientific">Marinibacterium profundimaris</name>
    <dbReference type="NCBI Taxonomy" id="1679460"/>
    <lineage>
        <taxon>Bacteria</taxon>
        <taxon>Pseudomonadati</taxon>
        <taxon>Pseudomonadota</taxon>
        <taxon>Alphaproteobacteria</taxon>
        <taxon>Rhodobacterales</taxon>
        <taxon>Paracoccaceae</taxon>
        <taxon>Marinibacterium</taxon>
    </lineage>
</organism>
<dbReference type="PROSITE" id="PS51779">
    <property type="entry name" value="POTRA"/>
    <property type="match status" value="1"/>
</dbReference>
<comment type="function">
    <text evidence="9">Essential cell division protein.</text>
</comment>
<keyword evidence="5 9" id="KW-0812">Transmembrane</keyword>
<evidence type="ECO:0000259" key="10">
    <source>
        <dbReference type="PROSITE" id="PS51779"/>
    </source>
</evidence>
<proteinExistence type="inferred from homology"/>
<protein>
    <recommendedName>
        <fullName evidence="9">Cell division protein FtsQ</fullName>
    </recommendedName>
</protein>
<dbReference type="HAMAP" id="MF_00911">
    <property type="entry name" value="FtsQ_subfam"/>
    <property type="match status" value="1"/>
</dbReference>
<dbReference type="AlphaFoldDB" id="A0A225NST2"/>
<dbReference type="PANTHER" id="PTHR35851:SF1">
    <property type="entry name" value="CELL DIVISION PROTEIN FTSQ"/>
    <property type="match status" value="1"/>
</dbReference>
<evidence type="ECO:0000256" key="6">
    <source>
        <dbReference type="ARBA" id="ARBA00022989"/>
    </source>
</evidence>
<evidence type="ECO:0000256" key="2">
    <source>
        <dbReference type="ARBA" id="ARBA00022475"/>
    </source>
</evidence>
<evidence type="ECO:0000256" key="1">
    <source>
        <dbReference type="ARBA" id="ARBA00004370"/>
    </source>
</evidence>
<keyword evidence="2 9" id="KW-1003">Cell membrane</keyword>
<dbReference type="GO" id="GO:0032153">
    <property type="term" value="C:cell division site"/>
    <property type="evidence" value="ECO:0007669"/>
    <property type="project" value="UniProtKB-UniRule"/>
</dbReference>
<dbReference type="InterPro" id="IPR026579">
    <property type="entry name" value="FtsQ"/>
</dbReference>
<evidence type="ECO:0000256" key="5">
    <source>
        <dbReference type="ARBA" id="ARBA00022692"/>
    </source>
</evidence>